<reference evidence="2 3" key="1">
    <citation type="submission" date="2019-01" db="EMBL/GenBank/DDBJ databases">
        <title>Genomes sequencing and comparative genomics of infectious freshwater microsporidia, Cucumispora dikerogammari and Thelohania contejeani.</title>
        <authorList>
            <person name="Cormier A."/>
            <person name="Giraud I."/>
            <person name="Wattier R."/>
            <person name="Teixeira M."/>
            <person name="Grandjean F."/>
            <person name="Rigaud T."/>
            <person name="Cordaux R."/>
        </authorList>
    </citation>
    <scope>NUCLEOTIDE SEQUENCE [LARGE SCALE GENOMIC DNA]</scope>
    <source>
        <strain evidence="2">T1</strain>
        <tissue evidence="2">Spores</tissue>
    </source>
</reference>
<keyword evidence="3" id="KW-1185">Reference proteome</keyword>
<organism evidence="2 3">
    <name type="scientific">Astathelohania contejeani</name>
    <dbReference type="NCBI Taxonomy" id="164912"/>
    <lineage>
        <taxon>Eukaryota</taxon>
        <taxon>Fungi</taxon>
        <taxon>Fungi incertae sedis</taxon>
        <taxon>Microsporidia</taxon>
        <taxon>Astathelohaniidae</taxon>
        <taxon>Astathelohania</taxon>
    </lineage>
</organism>
<evidence type="ECO:0000313" key="2">
    <source>
        <dbReference type="EMBL" id="KAF7679714.1"/>
    </source>
</evidence>
<evidence type="ECO:0000256" key="1">
    <source>
        <dbReference type="SAM" id="MobiDB-lite"/>
    </source>
</evidence>
<gene>
    <name evidence="2" type="ORF">TCON_2483</name>
</gene>
<protein>
    <submittedName>
        <fullName evidence="2">Uncharacterized protein</fullName>
    </submittedName>
</protein>
<comment type="caution">
    <text evidence="2">The sequence shown here is derived from an EMBL/GenBank/DDBJ whole genome shotgun (WGS) entry which is preliminary data.</text>
</comment>
<name>A0ABQ7HVW9_9MICR</name>
<evidence type="ECO:0000313" key="3">
    <source>
        <dbReference type="Proteomes" id="UP001516464"/>
    </source>
</evidence>
<dbReference type="EMBL" id="SBIQ01000325">
    <property type="protein sequence ID" value="KAF7679714.1"/>
    <property type="molecule type" value="Genomic_DNA"/>
</dbReference>
<proteinExistence type="predicted"/>
<feature type="region of interest" description="Disordered" evidence="1">
    <location>
        <begin position="258"/>
        <end position="334"/>
    </location>
</feature>
<feature type="compositionally biased region" description="Polar residues" evidence="1">
    <location>
        <begin position="258"/>
        <end position="282"/>
    </location>
</feature>
<dbReference type="Proteomes" id="UP001516464">
    <property type="component" value="Unassembled WGS sequence"/>
</dbReference>
<feature type="compositionally biased region" description="Low complexity" evidence="1">
    <location>
        <begin position="283"/>
        <end position="297"/>
    </location>
</feature>
<accession>A0ABQ7HVW9</accession>
<sequence length="334" mass="36594">MHPLFYTAVVICTQPDSSEQAMERCMAKFFDTRVKQEFDYIDAAIASGFGKLSTELSQIMAKNQSALVTLLDSYSRKVDGLLKPAEMTTPNNLPQNNTSPLIKVESAHPYPGNVNDYNVIIPIVLKSLRCGSCCTCAQGSMCLFSLYSQLLTILGKYPQWMPPNPFMPTAPNQANSFLLEMALKSTSDIRCRSCATCAAIDRDPRLSFMLSPRLANIFGFRNLNESSVQNLLMGSPSLGGDANIALILSMLNELNHRSASQAPNGCPSQVANPSLPNGQPFSQPRNPLLQPCNQPPQCEAPKSDPINYGIQRPEKKTAPPTQNAYGRGYGRSYD</sequence>